<evidence type="ECO:0000256" key="3">
    <source>
        <dbReference type="SAM" id="MobiDB-lite"/>
    </source>
</evidence>
<dbReference type="AlphaFoldDB" id="K0R7A0"/>
<feature type="compositionally biased region" description="Basic and acidic residues" evidence="3">
    <location>
        <begin position="344"/>
        <end position="358"/>
    </location>
</feature>
<feature type="region of interest" description="Disordered" evidence="3">
    <location>
        <begin position="411"/>
        <end position="457"/>
    </location>
</feature>
<evidence type="ECO:0000259" key="4">
    <source>
        <dbReference type="PROSITE" id="PS50118"/>
    </source>
</evidence>
<dbReference type="GO" id="GO:0003677">
    <property type="term" value="F:DNA binding"/>
    <property type="evidence" value="ECO:0007669"/>
    <property type="project" value="UniProtKB-UniRule"/>
</dbReference>
<comment type="caution">
    <text evidence="5">The sequence shown here is derived from an EMBL/GenBank/DDBJ whole genome shotgun (WGS) entry which is preliminary data.</text>
</comment>
<feature type="DNA-binding region" description="HMG box" evidence="2">
    <location>
        <begin position="65"/>
        <end position="207"/>
    </location>
</feature>
<keyword evidence="2" id="KW-0539">Nucleus</keyword>
<feature type="compositionally biased region" description="Polar residues" evidence="3">
    <location>
        <begin position="417"/>
        <end position="428"/>
    </location>
</feature>
<dbReference type="PANTHER" id="PTHR48112">
    <property type="entry name" value="HIGH MOBILITY GROUP PROTEIN DSP1"/>
    <property type="match status" value="1"/>
</dbReference>
<feature type="region of interest" description="Disordered" evidence="3">
    <location>
        <begin position="344"/>
        <end position="368"/>
    </location>
</feature>
<evidence type="ECO:0000256" key="1">
    <source>
        <dbReference type="ARBA" id="ARBA00023125"/>
    </source>
</evidence>
<feature type="region of interest" description="Disordered" evidence="3">
    <location>
        <begin position="1"/>
        <end position="68"/>
    </location>
</feature>
<dbReference type="InterPro" id="IPR009071">
    <property type="entry name" value="HMG_box_dom"/>
</dbReference>
<evidence type="ECO:0000256" key="2">
    <source>
        <dbReference type="PROSITE-ProRule" id="PRU00267"/>
    </source>
</evidence>
<feature type="region of interest" description="Disordered" evidence="3">
    <location>
        <begin position="216"/>
        <end position="247"/>
    </location>
</feature>
<sequence>MTSEPSHLRGRGQKRRGGDISLEVNGSKASTQGRLRAEAANRMKTDKYSTSLKKKAKAPADPDRPKRPLSAYNLFYRFKRQVVMDAIASGKTDKDAIVKVATSPAGAEAISDEAMVNTDPDELKKIREKAIREILEGNLGPRDTRDRSHRKNDKAINGQASASVSFVELAELMKTAWKDIDPHAKSILSELSEQSRADYRKQMDEYNKTKKEMPIELPQSFPPNVSRKGFRHTGKSEHQGGMSNIMGGGEMENVMNRRGNRGLSQNFPGNHGGMNMNMQSFFQGMNFPNMQMNDQQQRHQSQRPFSREELMLAHAVEMEASQMLRARVRELELQLALQKAREDRLRSQIESRFSDSRRGSTNSDTSEGFSSLAFASKLMNGNGSMNGGMNMNGGMPSNMQQGDHQNMNNMMGGFNQPPGSTGLPQNMAASEGETADGDGGMSGGRKNKEDAAGKRQG</sequence>
<gene>
    <name evidence="5" type="ORF">THAOC_31857</name>
</gene>
<dbReference type="PANTHER" id="PTHR48112:SF15">
    <property type="entry name" value="HMG BOX DOMAIN-CONTAINING PROTEIN"/>
    <property type="match status" value="1"/>
</dbReference>
<dbReference type="PROSITE" id="PS50118">
    <property type="entry name" value="HMG_BOX_2"/>
    <property type="match status" value="1"/>
</dbReference>
<feature type="domain" description="HMG box" evidence="4">
    <location>
        <begin position="65"/>
        <end position="207"/>
    </location>
</feature>
<accession>K0R7A0</accession>
<dbReference type="GO" id="GO:0005634">
    <property type="term" value="C:nucleus"/>
    <property type="evidence" value="ECO:0007669"/>
    <property type="project" value="UniProtKB-UniRule"/>
</dbReference>
<evidence type="ECO:0000313" key="5">
    <source>
        <dbReference type="EMBL" id="EJK49288.1"/>
    </source>
</evidence>
<protein>
    <recommendedName>
        <fullName evidence="4">HMG box domain-containing protein</fullName>
    </recommendedName>
</protein>
<reference evidence="5 6" key="1">
    <citation type="journal article" date="2012" name="Genome Biol.">
        <title>Genome and low-iron response of an oceanic diatom adapted to chronic iron limitation.</title>
        <authorList>
            <person name="Lommer M."/>
            <person name="Specht M."/>
            <person name="Roy A.S."/>
            <person name="Kraemer L."/>
            <person name="Andreson R."/>
            <person name="Gutowska M.A."/>
            <person name="Wolf J."/>
            <person name="Bergner S.V."/>
            <person name="Schilhabel M.B."/>
            <person name="Klostermeier U.C."/>
            <person name="Beiko R.G."/>
            <person name="Rosenstiel P."/>
            <person name="Hippler M."/>
            <person name="Laroche J."/>
        </authorList>
    </citation>
    <scope>NUCLEOTIDE SEQUENCE [LARGE SCALE GENOMIC DNA]</scope>
    <source>
        <strain evidence="5 6">CCMP1005</strain>
    </source>
</reference>
<dbReference type="SUPFAM" id="SSF47095">
    <property type="entry name" value="HMG-box"/>
    <property type="match status" value="2"/>
</dbReference>
<dbReference type="Proteomes" id="UP000266841">
    <property type="component" value="Unassembled WGS sequence"/>
</dbReference>
<evidence type="ECO:0000313" key="6">
    <source>
        <dbReference type="Proteomes" id="UP000266841"/>
    </source>
</evidence>
<dbReference type="EMBL" id="AGNL01044956">
    <property type="protein sequence ID" value="EJK49288.1"/>
    <property type="molecule type" value="Genomic_DNA"/>
</dbReference>
<organism evidence="5 6">
    <name type="scientific">Thalassiosira oceanica</name>
    <name type="common">Marine diatom</name>
    <dbReference type="NCBI Taxonomy" id="159749"/>
    <lineage>
        <taxon>Eukaryota</taxon>
        <taxon>Sar</taxon>
        <taxon>Stramenopiles</taxon>
        <taxon>Ochrophyta</taxon>
        <taxon>Bacillariophyta</taxon>
        <taxon>Coscinodiscophyceae</taxon>
        <taxon>Thalassiosirophycidae</taxon>
        <taxon>Thalassiosirales</taxon>
        <taxon>Thalassiosiraceae</taxon>
        <taxon>Thalassiosira</taxon>
    </lineage>
</organism>
<feature type="compositionally biased region" description="Polar residues" evidence="3">
    <location>
        <begin position="359"/>
        <end position="368"/>
    </location>
</feature>
<keyword evidence="1 2" id="KW-0238">DNA-binding</keyword>
<feature type="compositionally biased region" description="Basic and acidic residues" evidence="3">
    <location>
        <begin position="35"/>
        <end position="47"/>
    </location>
</feature>
<dbReference type="InterPro" id="IPR050342">
    <property type="entry name" value="HMGB"/>
</dbReference>
<name>K0R7A0_THAOC</name>
<proteinExistence type="predicted"/>
<keyword evidence="6" id="KW-1185">Reference proteome</keyword>
<dbReference type="Gene3D" id="1.10.30.10">
    <property type="entry name" value="High mobility group box domain"/>
    <property type="match status" value="1"/>
</dbReference>
<dbReference type="InterPro" id="IPR036910">
    <property type="entry name" value="HMG_box_dom_sf"/>
</dbReference>
<feature type="compositionally biased region" description="Basic and acidic residues" evidence="3">
    <location>
        <begin position="446"/>
        <end position="457"/>
    </location>
</feature>